<name>A0A8B0SM75_9GAMM</name>
<dbReference type="EMBL" id="CP072748">
    <property type="protein sequence ID" value="QTX11989.1"/>
    <property type="molecule type" value="Genomic_DNA"/>
</dbReference>
<sequence>MTRIFIRDEYHCGQHDISAEDYVNQFEAPRLFGRTHEIGLLNQAWTNPQARLFLLHGETGGGKTALIHKWLHHLQKKHWHDAEAVFLWSFYPPDLAHIPQDPVEEFFRHALYWFGGETASRCPNLLQGEHLARLMQAHHTLLILDGLDILQFKTGSNLHQLGDPRLNVLIERLSAGKTGLCIALSREPLQGRFDETQTQRHALDKLSVDASAEYLSYKGVQAEADKLRQIAVDYGQNPLTLGLLGGYLNVWHNGDWKQMEKIPVLMDQQADGRQARRILVANSAELQHQPSEAILYLLSMLYRPIHWDALETLLGKAQGWGLFHKKQQDNYASLISSFARLNQKKRYLAILQLRELGLLELSGRYFWLPQWVREAYQRQLRFDWPQAWKETTQRLMQYHANLPKVDADLSSIAPLSETQPSVKINAPFGRIITPTVPETVEAIIPDIITEIRAEPIPESLINLALTLLPEPDTQEEQPIVELPALSPVTPVTALPPRHTVTRADLDNLIDLSTKLKQYQNSLQMLDIRTKKYQKHVRQLDKDVQSMHYPPARTGTASR</sequence>
<dbReference type="InterPro" id="IPR027417">
    <property type="entry name" value="P-loop_NTPase"/>
</dbReference>
<feature type="domain" description="Orc1-like AAA ATPase" evidence="1">
    <location>
        <begin position="30"/>
        <end position="158"/>
    </location>
</feature>
<proteinExistence type="predicted"/>
<reference evidence="3" key="2">
    <citation type="submission" date="2021-04" db="EMBL/GenBank/DDBJ databases">
        <title>Complete Genome and methylome analysis of Thiothrix fructosivorans ATCC 49748.</title>
        <authorList>
            <person name="Fomenkov A."/>
            <person name="Sun L."/>
            <person name="Vincze T."/>
            <person name="Grabovich M.Y."/>
            <person name="Roberts R.J."/>
        </authorList>
    </citation>
    <scope>NUCLEOTIDE SEQUENCE</scope>
    <source>
        <strain evidence="3">ATCC 49748</strain>
    </source>
</reference>
<evidence type="ECO:0000313" key="2">
    <source>
        <dbReference type="EMBL" id="MBO0612534.1"/>
    </source>
</evidence>
<keyword evidence="4" id="KW-1185">Reference proteome</keyword>
<evidence type="ECO:0000313" key="3">
    <source>
        <dbReference type="EMBL" id="QTX11989.1"/>
    </source>
</evidence>
<evidence type="ECO:0000313" key="4">
    <source>
        <dbReference type="Proteomes" id="UP000664466"/>
    </source>
</evidence>
<keyword evidence="3" id="KW-0067">ATP-binding</keyword>
<dbReference type="AlphaFoldDB" id="A0A8B0SM75"/>
<protein>
    <submittedName>
        <fullName evidence="3">ATP-binding protein</fullName>
    </submittedName>
</protein>
<keyword evidence="3" id="KW-0547">Nucleotide-binding</keyword>
<accession>A0A8B0SM75</accession>
<dbReference type="InterPro" id="IPR041664">
    <property type="entry name" value="AAA_16"/>
</dbReference>
<dbReference type="Pfam" id="PF13191">
    <property type="entry name" value="AAA_16"/>
    <property type="match status" value="1"/>
</dbReference>
<dbReference type="GO" id="GO:0005524">
    <property type="term" value="F:ATP binding"/>
    <property type="evidence" value="ECO:0007669"/>
    <property type="project" value="UniProtKB-KW"/>
</dbReference>
<evidence type="ECO:0000259" key="1">
    <source>
        <dbReference type="Pfam" id="PF13191"/>
    </source>
</evidence>
<gene>
    <name evidence="3" type="ORF">J1836_006565</name>
    <name evidence="2" type="ORF">J1836_06260</name>
</gene>
<dbReference type="RefSeq" id="WP_207250235.1">
    <property type="nucleotide sequence ID" value="NZ_JAFMPM010000006.1"/>
</dbReference>
<dbReference type="Proteomes" id="UP000664466">
    <property type="component" value="Unassembled WGS sequence"/>
</dbReference>
<dbReference type="SUPFAM" id="SSF52540">
    <property type="entry name" value="P-loop containing nucleoside triphosphate hydrolases"/>
    <property type="match status" value="1"/>
</dbReference>
<dbReference type="EMBL" id="JAFMPM010000006">
    <property type="protein sequence ID" value="MBO0612534.1"/>
    <property type="molecule type" value="Genomic_DNA"/>
</dbReference>
<dbReference type="Gene3D" id="3.40.50.300">
    <property type="entry name" value="P-loop containing nucleotide triphosphate hydrolases"/>
    <property type="match status" value="1"/>
</dbReference>
<organism evidence="3">
    <name type="scientific">Thiothrix fructosivorans</name>
    <dbReference type="NCBI Taxonomy" id="111770"/>
    <lineage>
        <taxon>Bacteria</taxon>
        <taxon>Pseudomonadati</taxon>
        <taxon>Pseudomonadota</taxon>
        <taxon>Gammaproteobacteria</taxon>
        <taxon>Thiotrichales</taxon>
        <taxon>Thiotrichaceae</taxon>
        <taxon>Thiothrix</taxon>
    </lineage>
</organism>
<reference evidence="2 4" key="1">
    <citation type="submission" date="2021-03" db="EMBL/GenBank/DDBJ databases">
        <title>Draft genome and methylome analysis of Thiotrix fructosivoruns ATCC 49748.</title>
        <authorList>
            <person name="Fomenkov A."/>
            <person name="Grabovich M.Y."/>
            <person name="Roberts R.J."/>
        </authorList>
    </citation>
    <scope>NUCLEOTIDE SEQUENCE [LARGE SCALE GENOMIC DNA]</scope>
    <source>
        <strain evidence="2 4">ATCC 49748</strain>
    </source>
</reference>